<feature type="region of interest" description="Disordered" evidence="1">
    <location>
        <begin position="27"/>
        <end position="52"/>
    </location>
</feature>
<accession>A0A0E0MNX8</accession>
<dbReference type="EnsemblPlants" id="OPUNC12G15170.1">
    <property type="protein sequence ID" value="OPUNC12G15170.1"/>
    <property type="gene ID" value="OPUNC12G15170"/>
</dbReference>
<feature type="compositionally biased region" description="Pro residues" evidence="1">
    <location>
        <begin position="37"/>
        <end position="52"/>
    </location>
</feature>
<dbReference type="AlphaFoldDB" id="A0A0E0MNX8"/>
<reference evidence="2" key="1">
    <citation type="submission" date="2015-04" db="UniProtKB">
        <authorList>
            <consortium name="EnsemblPlants"/>
        </authorList>
    </citation>
    <scope>IDENTIFICATION</scope>
</reference>
<dbReference type="HOGENOM" id="CLU_2675342_0_0_1"/>
<proteinExistence type="predicted"/>
<keyword evidence="3" id="KW-1185">Reference proteome</keyword>
<evidence type="ECO:0000313" key="3">
    <source>
        <dbReference type="Proteomes" id="UP000026962"/>
    </source>
</evidence>
<reference evidence="2" key="2">
    <citation type="submission" date="2018-05" db="EMBL/GenBank/DDBJ databases">
        <title>OpunRS2 (Oryza punctata Reference Sequence Version 2).</title>
        <authorList>
            <person name="Zhang J."/>
            <person name="Kudrna D."/>
            <person name="Lee S."/>
            <person name="Talag J."/>
            <person name="Welchert J."/>
            <person name="Wing R.A."/>
        </authorList>
    </citation>
    <scope>NUCLEOTIDE SEQUENCE [LARGE SCALE GENOMIC DNA]</scope>
</reference>
<dbReference type="Gramene" id="OPUNC12G15170.1">
    <property type="protein sequence ID" value="OPUNC12G15170.1"/>
    <property type="gene ID" value="OPUNC12G15170"/>
</dbReference>
<protein>
    <submittedName>
        <fullName evidence="2">Uncharacterized protein</fullName>
    </submittedName>
</protein>
<evidence type="ECO:0000256" key="1">
    <source>
        <dbReference type="SAM" id="MobiDB-lite"/>
    </source>
</evidence>
<organism evidence="2">
    <name type="scientific">Oryza punctata</name>
    <name type="common">Red rice</name>
    <dbReference type="NCBI Taxonomy" id="4537"/>
    <lineage>
        <taxon>Eukaryota</taxon>
        <taxon>Viridiplantae</taxon>
        <taxon>Streptophyta</taxon>
        <taxon>Embryophyta</taxon>
        <taxon>Tracheophyta</taxon>
        <taxon>Spermatophyta</taxon>
        <taxon>Magnoliopsida</taxon>
        <taxon>Liliopsida</taxon>
        <taxon>Poales</taxon>
        <taxon>Poaceae</taxon>
        <taxon>BOP clade</taxon>
        <taxon>Oryzoideae</taxon>
        <taxon>Oryzeae</taxon>
        <taxon>Oryzinae</taxon>
        <taxon>Oryza</taxon>
    </lineage>
</organism>
<sequence>MYSPEHRCGLERQSVGRLRACADPHPSCERAEASPSLLPPHPPPPPPAPIIPIHPASEQGRCCFRRILNVQDDVS</sequence>
<evidence type="ECO:0000313" key="2">
    <source>
        <dbReference type="EnsemblPlants" id="OPUNC12G15170.1"/>
    </source>
</evidence>
<name>A0A0E0MNX8_ORYPU</name>
<dbReference type="Proteomes" id="UP000026962">
    <property type="component" value="Chromosome 12"/>
</dbReference>